<evidence type="ECO:0000313" key="3">
    <source>
        <dbReference type="EMBL" id="SFF66439.1"/>
    </source>
</evidence>
<evidence type="ECO:0000259" key="2">
    <source>
        <dbReference type="Pfam" id="PF11827"/>
    </source>
</evidence>
<dbReference type="AlphaFoldDB" id="A0A1I2KJF9"/>
<accession>A0A1I2KJF9</accession>
<feature type="signal peptide" evidence="1">
    <location>
        <begin position="1"/>
        <end position="22"/>
    </location>
</feature>
<feature type="domain" description="DUF3347" evidence="2">
    <location>
        <begin position="62"/>
        <end position="127"/>
    </location>
</feature>
<gene>
    <name evidence="3" type="ORF">SAMN04488033_103174</name>
</gene>
<keyword evidence="4" id="KW-1185">Reference proteome</keyword>
<sequence>MKSKILNFGVVLLLAIALFSCVDNKGKQSVEINTPEEVKKAEEKTADIADQDFIDGMTGKIWHNYLEIKIALTNADADQVQDASQSMVASFSEERAELKAIAQQLSETSELEKQRELFAAFTEKAGPMFEDALSGGTIYKKFCPMAFDNKGAYWYADIEEINNPYFGDKMPNCGSVKKTIKK</sequence>
<dbReference type="PROSITE" id="PS51257">
    <property type="entry name" value="PROKAR_LIPOPROTEIN"/>
    <property type="match status" value="1"/>
</dbReference>
<dbReference type="Pfam" id="PF11827">
    <property type="entry name" value="DUF3347"/>
    <property type="match status" value="1"/>
</dbReference>
<proteinExistence type="predicted"/>
<dbReference type="EMBL" id="FOOH01000003">
    <property type="protein sequence ID" value="SFF66439.1"/>
    <property type="molecule type" value="Genomic_DNA"/>
</dbReference>
<feature type="chain" id="PRO_5011566535" description="DUF3347 domain-containing protein" evidence="1">
    <location>
        <begin position="23"/>
        <end position="182"/>
    </location>
</feature>
<dbReference type="InterPro" id="IPR021782">
    <property type="entry name" value="DUF3347"/>
</dbReference>
<evidence type="ECO:0000256" key="1">
    <source>
        <dbReference type="SAM" id="SignalP"/>
    </source>
</evidence>
<keyword evidence="1" id="KW-0732">Signal</keyword>
<dbReference type="RefSeq" id="WP_093302939.1">
    <property type="nucleotide sequence ID" value="NZ_FOOH01000003.1"/>
</dbReference>
<dbReference type="Proteomes" id="UP000199116">
    <property type="component" value="Unassembled WGS sequence"/>
</dbReference>
<reference evidence="4" key="1">
    <citation type="submission" date="2016-10" db="EMBL/GenBank/DDBJ databases">
        <authorList>
            <person name="Varghese N."/>
            <person name="Submissions S."/>
        </authorList>
    </citation>
    <scope>NUCLEOTIDE SEQUENCE [LARGE SCALE GENOMIC DNA]</scope>
    <source>
        <strain evidence="4">DSM 23515</strain>
    </source>
</reference>
<organism evidence="3 4">
    <name type="scientific">Salegentibacter agarivorans</name>
    <dbReference type="NCBI Taxonomy" id="345907"/>
    <lineage>
        <taxon>Bacteria</taxon>
        <taxon>Pseudomonadati</taxon>
        <taxon>Bacteroidota</taxon>
        <taxon>Flavobacteriia</taxon>
        <taxon>Flavobacteriales</taxon>
        <taxon>Flavobacteriaceae</taxon>
        <taxon>Salegentibacter</taxon>
    </lineage>
</organism>
<evidence type="ECO:0000313" key="4">
    <source>
        <dbReference type="Proteomes" id="UP000199116"/>
    </source>
</evidence>
<name>A0A1I2KJF9_9FLAO</name>
<protein>
    <recommendedName>
        <fullName evidence="2">DUF3347 domain-containing protein</fullName>
    </recommendedName>
</protein>